<dbReference type="PROSITE" id="PS50929">
    <property type="entry name" value="ABC_TM1F"/>
    <property type="match status" value="1"/>
</dbReference>
<keyword evidence="2 7" id="KW-0812">Transmembrane</keyword>
<proteinExistence type="predicted"/>
<dbReference type="GO" id="GO:0140359">
    <property type="term" value="F:ABC-type transporter activity"/>
    <property type="evidence" value="ECO:0007669"/>
    <property type="project" value="InterPro"/>
</dbReference>
<dbReference type="PANTHER" id="PTHR24223:SF453">
    <property type="entry name" value="ABC TRANSPORTER"/>
    <property type="match status" value="1"/>
</dbReference>
<evidence type="ECO:0000313" key="9">
    <source>
        <dbReference type="EMBL" id="EIE19289.1"/>
    </source>
</evidence>
<keyword evidence="5 7" id="KW-1133">Transmembrane helix</keyword>
<dbReference type="KEGG" id="csl:COCSUDRAFT_19564"/>
<dbReference type="GO" id="GO:0005524">
    <property type="term" value="F:ATP binding"/>
    <property type="evidence" value="ECO:0007669"/>
    <property type="project" value="UniProtKB-KW"/>
</dbReference>
<feature type="transmembrane region" description="Helical" evidence="7">
    <location>
        <begin position="70"/>
        <end position="94"/>
    </location>
</feature>
<evidence type="ECO:0000256" key="1">
    <source>
        <dbReference type="ARBA" id="ARBA00022448"/>
    </source>
</evidence>
<keyword evidence="3" id="KW-0547">Nucleotide-binding</keyword>
<evidence type="ECO:0000256" key="5">
    <source>
        <dbReference type="ARBA" id="ARBA00022989"/>
    </source>
</evidence>
<sequence>MRQQCIAAVYAKALRLNSSSIADVSPGKIVNLVSNDVRRFDDALPFWCFLWGGPFELATVLILLSVQLGAAAAFAGVATMLLVIPVQGTLVSYIGQLRTNTAKYTDERVRLAGEAIAGCLAVKMLGGTSCPFLPLF</sequence>
<evidence type="ECO:0000256" key="6">
    <source>
        <dbReference type="ARBA" id="ARBA00023136"/>
    </source>
</evidence>
<dbReference type="GeneID" id="17037229"/>
<evidence type="ECO:0000313" key="10">
    <source>
        <dbReference type="Proteomes" id="UP000007264"/>
    </source>
</evidence>
<keyword evidence="10" id="KW-1185">Reference proteome</keyword>
<accession>I0YLM0</accession>
<evidence type="ECO:0000259" key="8">
    <source>
        <dbReference type="PROSITE" id="PS50929"/>
    </source>
</evidence>
<dbReference type="AlphaFoldDB" id="I0YLM0"/>
<keyword evidence="6 7" id="KW-0472">Membrane</keyword>
<evidence type="ECO:0000256" key="2">
    <source>
        <dbReference type="ARBA" id="ARBA00022692"/>
    </source>
</evidence>
<feature type="transmembrane region" description="Helical" evidence="7">
    <location>
        <begin position="44"/>
        <end position="64"/>
    </location>
</feature>
<keyword evidence="4" id="KW-0067">ATP-binding</keyword>
<dbReference type="InterPro" id="IPR011527">
    <property type="entry name" value="ABC1_TM_dom"/>
</dbReference>
<keyword evidence="1" id="KW-0813">Transport</keyword>
<evidence type="ECO:0000256" key="7">
    <source>
        <dbReference type="SAM" id="Phobius"/>
    </source>
</evidence>
<dbReference type="Proteomes" id="UP000007264">
    <property type="component" value="Unassembled WGS sequence"/>
</dbReference>
<dbReference type="PANTHER" id="PTHR24223">
    <property type="entry name" value="ATP-BINDING CASSETTE SUB-FAMILY C"/>
    <property type="match status" value="1"/>
</dbReference>
<organism evidence="9 10">
    <name type="scientific">Coccomyxa subellipsoidea (strain C-169)</name>
    <name type="common">Green microalga</name>
    <dbReference type="NCBI Taxonomy" id="574566"/>
    <lineage>
        <taxon>Eukaryota</taxon>
        <taxon>Viridiplantae</taxon>
        <taxon>Chlorophyta</taxon>
        <taxon>core chlorophytes</taxon>
        <taxon>Trebouxiophyceae</taxon>
        <taxon>Trebouxiophyceae incertae sedis</taxon>
        <taxon>Coccomyxaceae</taxon>
        <taxon>Coccomyxa</taxon>
        <taxon>Coccomyxa subellipsoidea</taxon>
    </lineage>
</organism>
<feature type="domain" description="ABC transmembrane type-1" evidence="8">
    <location>
        <begin position="1"/>
        <end position="118"/>
    </location>
</feature>
<dbReference type="GO" id="GO:0016020">
    <property type="term" value="C:membrane"/>
    <property type="evidence" value="ECO:0007669"/>
    <property type="project" value="InterPro"/>
</dbReference>
<dbReference type="Pfam" id="PF00664">
    <property type="entry name" value="ABC_membrane"/>
    <property type="match status" value="1"/>
</dbReference>
<reference evidence="9 10" key="1">
    <citation type="journal article" date="2012" name="Genome Biol.">
        <title>The genome of the polar eukaryotic microalga coccomyxa subellipsoidea reveals traits of cold adaptation.</title>
        <authorList>
            <person name="Blanc G."/>
            <person name="Agarkova I."/>
            <person name="Grimwood J."/>
            <person name="Kuo A."/>
            <person name="Brueggeman A."/>
            <person name="Dunigan D."/>
            <person name="Gurnon J."/>
            <person name="Ladunga I."/>
            <person name="Lindquist E."/>
            <person name="Lucas S."/>
            <person name="Pangilinan J."/>
            <person name="Proschold T."/>
            <person name="Salamov A."/>
            <person name="Schmutz J."/>
            <person name="Weeks D."/>
            <person name="Yamada T."/>
            <person name="Claverie J.M."/>
            <person name="Grigoriev I."/>
            <person name="Van Etten J."/>
            <person name="Lomsadze A."/>
            <person name="Borodovsky M."/>
        </authorList>
    </citation>
    <scope>NUCLEOTIDE SEQUENCE [LARGE SCALE GENOMIC DNA]</scope>
    <source>
        <strain evidence="9 10">C-169</strain>
    </source>
</reference>
<comment type="caution">
    <text evidence="9">The sequence shown here is derived from an EMBL/GenBank/DDBJ whole genome shotgun (WGS) entry which is preliminary data.</text>
</comment>
<evidence type="ECO:0000256" key="4">
    <source>
        <dbReference type="ARBA" id="ARBA00022840"/>
    </source>
</evidence>
<evidence type="ECO:0000256" key="3">
    <source>
        <dbReference type="ARBA" id="ARBA00022741"/>
    </source>
</evidence>
<protein>
    <recommendedName>
        <fullName evidence="8">ABC transmembrane type-1 domain-containing protein</fullName>
    </recommendedName>
</protein>
<dbReference type="EMBL" id="AGSI01000019">
    <property type="protein sequence ID" value="EIE19289.1"/>
    <property type="molecule type" value="Genomic_DNA"/>
</dbReference>
<dbReference type="RefSeq" id="XP_005643833.1">
    <property type="nucleotide sequence ID" value="XM_005643776.1"/>
</dbReference>
<name>I0YLM0_COCSC</name>
<dbReference type="Gene3D" id="1.20.1560.10">
    <property type="entry name" value="ABC transporter type 1, transmembrane domain"/>
    <property type="match status" value="1"/>
</dbReference>
<dbReference type="eggNOG" id="KOG0054">
    <property type="taxonomic scope" value="Eukaryota"/>
</dbReference>
<dbReference type="InterPro" id="IPR050173">
    <property type="entry name" value="ABC_transporter_C-like"/>
</dbReference>
<dbReference type="OrthoDB" id="538003at2759"/>
<dbReference type="SUPFAM" id="SSF90123">
    <property type="entry name" value="ABC transporter transmembrane region"/>
    <property type="match status" value="1"/>
</dbReference>
<dbReference type="STRING" id="574566.I0YLM0"/>
<gene>
    <name evidence="9" type="ORF">COCSUDRAFT_19564</name>
</gene>
<dbReference type="InterPro" id="IPR036640">
    <property type="entry name" value="ABC1_TM_sf"/>
</dbReference>